<proteinExistence type="predicted"/>
<protein>
    <submittedName>
        <fullName evidence="2">Gfo/Idh/MocA family oxidoreductase</fullName>
    </submittedName>
</protein>
<dbReference type="Pfam" id="PF01408">
    <property type="entry name" value="GFO_IDH_MocA"/>
    <property type="match status" value="1"/>
</dbReference>
<dbReference type="InterPro" id="IPR036291">
    <property type="entry name" value="NAD(P)-bd_dom_sf"/>
</dbReference>
<comment type="caution">
    <text evidence="2">The sequence shown here is derived from an EMBL/GenBank/DDBJ whole genome shotgun (WGS) entry which is preliminary data.</text>
</comment>
<dbReference type="InterPro" id="IPR000683">
    <property type="entry name" value="Gfo/Idh/MocA-like_OxRdtase_N"/>
</dbReference>
<gene>
    <name evidence="2" type="ORF">RM529_05805</name>
</gene>
<evidence type="ECO:0000313" key="2">
    <source>
        <dbReference type="EMBL" id="MDT0649650.1"/>
    </source>
</evidence>
<dbReference type="InterPro" id="IPR051317">
    <property type="entry name" value="Gfo/Idh/MocA_oxidoreduct"/>
</dbReference>
<organism evidence="2 3">
    <name type="scientific">Autumnicola edwardsiae</name>
    <dbReference type="NCBI Taxonomy" id="3075594"/>
    <lineage>
        <taxon>Bacteria</taxon>
        <taxon>Pseudomonadati</taxon>
        <taxon>Bacteroidota</taxon>
        <taxon>Flavobacteriia</taxon>
        <taxon>Flavobacteriales</taxon>
        <taxon>Flavobacteriaceae</taxon>
        <taxon>Autumnicola</taxon>
    </lineage>
</organism>
<dbReference type="Gene3D" id="3.40.50.720">
    <property type="entry name" value="NAD(P)-binding Rossmann-like Domain"/>
    <property type="match status" value="1"/>
</dbReference>
<evidence type="ECO:0000313" key="3">
    <source>
        <dbReference type="Proteomes" id="UP001248819"/>
    </source>
</evidence>
<dbReference type="EMBL" id="JAVRHP010000020">
    <property type="protein sequence ID" value="MDT0649650.1"/>
    <property type="molecule type" value="Genomic_DNA"/>
</dbReference>
<dbReference type="Proteomes" id="UP001248819">
    <property type="component" value="Unassembled WGS sequence"/>
</dbReference>
<feature type="domain" description="Gfo/Idh/MocA-like oxidoreductase N-terminal" evidence="1">
    <location>
        <begin position="56"/>
        <end position="149"/>
    </location>
</feature>
<keyword evidence="3" id="KW-1185">Reference proteome</keyword>
<dbReference type="RefSeq" id="WP_311483811.1">
    <property type="nucleotide sequence ID" value="NZ_JAVRHP010000020.1"/>
</dbReference>
<dbReference type="PANTHER" id="PTHR43708:SF4">
    <property type="entry name" value="OXIDOREDUCTASE YCEM-RELATED"/>
    <property type="match status" value="1"/>
</dbReference>
<dbReference type="SUPFAM" id="SSF51735">
    <property type="entry name" value="NAD(P)-binding Rossmann-fold domains"/>
    <property type="match status" value="1"/>
</dbReference>
<accession>A0ABU3CTG5</accession>
<dbReference type="PANTHER" id="PTHR43708">
    <property type="entry name" value="CONSERVED EXPRESSED OXIDOREDUCTASE (EUROFUNG)"/>
    <property type="match status" value="1"/>
</dbReference>
<sequence length="298" mass="33448">MAAKIRLGIIGMSQGNGHPYSWSAIFNGYNEKAMQNCPFPVIPEYLSAHNFPEDGLSHLGKVTHIWTQDIGLSHEVAEASNIEHVVTSLEDMIGHVDAILLARDDAASHYGMALPFLKAGLPIYIDKPIAVTLNEADKLLDAQQYEDQIFTCSSLRFASELMLDREQIDSLGDILHVEGSVPKYWDTYAVHLLEPIITQIPNRGELLNVFPFDKNGIRHVFVEWENTSAYIKVTGNAPSPLQIHYFGTKASVQNVFKDSFSCFRGSLKKFVEVVHEKSNNIPRQETLEIVRILEEGRL</sequence>
<evidence type="ECO:0000259" key="1">
    <source>
        <dbReference type="Pfam" id="PF01408"/>
    </source>
</evidence>
<name>A0ABU3CTG5_9FLAO</name>
<reference evidence="2 3" key="1">
    <citation type="submission" date="2023-09" db="EMBL/GenBank/DDBJ databases">
        <authorList>
            <person name="Rey-Velasco X."/>
        </authorList>
    </citation>
    <scope>NUCLEOTIDE SEQUENCE [LARGE SCALE GENOMIC DNA]</scope>
    <source>
        <strain evidence="2 3">F297</strain>
    </source>
</reference>